<dbReference type="InterPro" id="IPR014048">
    <property type="entry name" value="MethylDNA_cys_MeTrfase_DNA-bd"/>
</dbReference>
<proteinExistence type="predicted"/>
<dbReference type="Pfam" id="PF01035">
    <property type="entry name" value="DNA_binding_1"/>
    <property type="match status" value="1"/>
</dbReference>
<protein>
    <recommendedName>
        <fullName evidence="2">Methylated-DNA-[protein]-cysteine S-methyltransferase DNA binding domain-containing protein</fullName>
    </recommendedName>
</protein>
<dbReference type="InterPro" id="IPR036217">
    <property type="entry name" value="MethylDNA_cys_MeTrfase_DNAb"/>
</dbReference>
<evidence type="ECO:0000313" key="3">
    <source>
        <dbReference type="EMBL" id="OGE81517.1"/>
    </source>
</evidence>
<organism evidence="3 4">
    <name type="scientific">Candidatus Doudnabacteria bacterium RIFCSPHIGHO2_01_FULL_43_23</name>
    <dbReference type="NCBI Taxonomy" id="1817822"/>
    <lineage>
        <taxon>Bacteria</taxon>
        <taxon>Candidatus Doudnaibacteriota</taxon>
    </lineage>
</organism>
<evidence type="ECO:0000256" key="1">
    <source>
        <dbReference type="ARBA" id="ARBA00022763"/>
    </source>
</evidence>
<dbReference type="InterPro" id="IPR036388">
    <property type="entry name" value="WH-like_DNA-bd_sf"/>
</dbReference>
<dbReference type="PANTHER" id="PTHR42942">
    <property type="entry name" value="6-O-METHYLGUANINE DNA METHYLTRANSFERASE"/>
    <property type="match status" value="1"/>
</dbReference>
<comment type="caution">
    <text evidence="3">The sequence shown here is derived from an EMBL/GenBank/DDBJ whole genome shotgun (WGS) entry which is preliminary data.</text>
</comment>
<feature type="domain" description="Methylated-DNA-[protein]-cysteine S-methyltransferase DNA binding" evidence="2">
    <location>
        <begin position="2"/>
        <end position="86"/>
    </location>
</feature>
<dbReference type="Proteomes" id="UP000177912">
    <property type="component" value="Unassembled WGS sequence"/>
</dbReference>
<dbReference type="EMBL" id="MFEI01000007">
    <property type="protein sequence ID" value="OGE81517.1"/>
    <property type="molecule type" value="Genomic_DNA"/>
</dbReference>
<dbReference type="InterPro" id="IPR052520">
    <property type="entry name" value="ATL_DNA_repair"/>
</dbReference>
<gene>
    <name evidence="3" type="ORF">A2826_00470</name>
</gene>
<name>A0A1F5NV23_9BACT</name>
<dbReference type="AlphaFoldDB" id="A0A1F5NV23"/>
<sequence>MNFFKKTISIVKKIPSGHVATYGQIATLAGSPRGARTVGWALHGLAEKELRKVPWHRVINREGRVSTTCLDHPGEHQAMLLKKERVDVQYKDGNYFVDLKKYLWQTQHE</sequence>
<keyword evidence="1" id="KW-0227">DNA damage</keyword>
<evidence type="ECO:0000259" key="2">
    <source>
        <dbReference type="Pfam" id="PF01035"/>
    </source>
</evidence>
<dbReference type="SUPFAM" id="SSF46767">
    <property type="entry name" value="Methylated DNA-protein cysteine methyltransferase, C-terminal domain"/>
    <property type="match status" value="1"/>
</dbReference>
<dbReference type="PANTHER" id="PTHR42942:SF1">
    <property type="entry name" value="ALKYLTRANSFERASE-LIKE PROTEIN 1"/>
    <property type="match status" value="1"/>
</dbReference>
<dbReference type="GO" id="GO:0006281">
    <property type="term" value="P:DNA repair"/>
    <property type="evidence" value="ECO:0007669"/>
    <property type="project" value="InterPro"/>
</dbReference>
<evidence type="ECO:0000313" key="4">
    <source>
        <dbReference type="Proteomes" id="UP000177912"/>
    </source>
</evidence>
<accession>A0A1F5NV23</accession>
<dbReference type="GO" id="GO:0003824">
    <property type="term" value="F:catalytic activity"/>
    <property type="evidence" value="ECO:0007669"/>
    <property type="project" value="InterPro"/>
</dbReference>
<reference evidence="3 4" key="1">
    <citation type="journal article" date="2016" name="Nat. Commun.">
        <title>Thousands of microbial genomes shed light on interconnected biogeochemical processes in an aquifer system.</title>
        <authorList>
            <person name="Anantharaman K."/>
            <person name="Brown C.T."/>
            <person name="Hug L.A."/>
            <person name="Sharon I."/>
            <person name="Castelle C.J."/>
            <person name="Probst A.J."/>
            <person name="Thomas B.C."/>
            <person name="Singh A."/>
            <person name="Wilkins M.J."/>
            <person name="Karaoz U."/>
            <person name="Brodie E.L."/>
            <person name="Williams K.H."/>
            <person name="Hubbard S.S."/>
            <person name="Banfield J.F."/>
        </authorList>
    </citation>
    <scope>NUCLEOTIDE SEQUENCE [LARGE SCALE GENOMIC DNA]</scope>
</reference>
<dbReference type="CDD" id="cd06445">
    <property type="entry name" value="ATase"/>
    <property type="match status" value="1"/>
</dbReference>
<dbReference type="Gene3D" id="1.10.10.10">
    <property type="entry name" value="Winged helix-like DNA-binding domain superfamily/Winged helix DNA-binding domain"/>
    <property type="match status" value="1"/>
</dbReference>